<dbReference type="InterPro" id="IPR009878">
    <property type="entry name" value="Phlebovirus_G2_fusion"/>
</dbReference>
<dbReference type="Pfam" id="PF03564">
    <property type="entry name" value="DUF1759"/>
    <property type="match status" value="1"/>
</dbReference>
<dbReference type="SMART" id="SM00343">
    <property type="entry name" value="ZnF_C2HC"/>
    <property type="match status" value="3"/>
</dbReference>
<keyword evidence="3" id="KW-0472">Membrane</keyword>
<dbReference type="Gene3D" id="2.60.98.50">
    <property type="match status" value="1"/>
</dbReference>
<sequence length="1350" mass="152237">MTTSLSSRQGLLTRSVNRLAAVVDEHRDLETWALEPPSEDHERRTYLRAERLRIRKVKAILDTETSNVDTALERYSTAADSLDADTPSLNEILEKVSSNIERASATLDEGRVVQTAVARLLGELDEIEKSSTTGGTASSPDLPQLKLAPIPIPKFSGRVWEWDTFWTAFEHSVDSREMDDIYKMNYLLDALHGEAKDTIKQYEVSGRTYPLVVARLKEKYGNSRILIDQLIRRLQQARAHSNRLEHQEKLWEELSSIVAQLQLKGENVDNSFLQNQLLGKFAEGVQRHVLRMKENQTTDVTWNTNTLLDCARNYISTELQIVNQMGNKHDQQLDRNSIAVKKNTFTGKRINSALERLNPCFYCGKVDHNPKDCREVATREQRLTFMRKKNLCLNCGAKDHWAVQCKGGSCRMCRQRGHHTSLCEQLPSRKTTVFQETRKPLPAANKGTSKRPMQKSATSPKVNVVLSEADKSQDEVSAFVNIHRGSNDVHILVGEAQDLKLIELSINTFGSNQPLKQTCGITQLQLWDKSGTSHRIEVTKIDTVTEPMDSPDQSSSYDGDVRQHDRSSNETEEQKEEAPRYDLRPRKHMNYYEVTTQGSQIYSANTKRVPLKFFITCLTIFMLMQQAAATLAQGKMQCISGGVMITTQNIERYELCAEGHCHVSEHPQGNETILLPPEVLLHEHHVQLKLFDGYNLTVLETTCLPVSFCEHVRCWFCTANMFNPECSPRTAIASTAVTLYIVIALLYVLCYVPMVVGKPCRIICKTAWIVFTAIARLLWNQCNKFRRNRRRRYDVEALLKAPLLAIACIAVFAPSTLACQDIDVFSHQHSVCSFSPNGYKRCMLETTIIAKLNSFNKEACIRLINKQTVEKELRIQWKHLRLNCVKDNIVFTRNTIQRVVDSKRCPHSGSCTNDKCASVNTSAHIAELEHGNRYPGLTFCVESCGGPGCGCFYLSSGCLFYRIFHIPTDSKIYEIFKCPQWQEEVELEITTVSRQKSVEKKVVVVHPTVPTNTDNMRITLSALAVPPTPALSSTFISDGSHLATWNHKDKPHLQCGSEMDARSLNCSVTTSCNCEPAENKINCLCVDANITEIFTRDIETRFPIHRPWITFTPSKTNRASVTAEIPSFTTAEFVIHLTDHVDKTVTMVTDSVCTIPNSIAQGCYNCPQGATAQVTCTTDGNDTMATVQCGDLFFTIPCNRKGAISTLRFSHASARVKKECKVSCGKSETIFEITGILQWIRTIHGSTLKILAGESSVYDELVFPDFGHIIDVFLSWYKTLLIACVVLILASVIGYVFLWSCGINIIQRVLRVSWIIVRKIVKIPLWMLKTAWRSAAFIPRQSTKGSEKLL</sequence>
<evidence type="ECO:0000313" key="5">
    <source>
        <dbReference type="EMBL" id="KAK5964383.1"/>
    </source>
</evidence>
<feature type="region of interest" description="Disordered" evidence="2">
    <location>
        <begin position="439"/>
        <end position="461"/>
    </location>
</feature>
<comment type="caution">
    <text evidence="5">The sequence shown here is derived from an EMBL/GenBank/DDBJ whole genome shotgun (WGS) entry which is preliminary data.</text>
</comment>
<dbReference type="PANTHER" id="PTHR47331:SF5">
    <property type="entry name" value="RIBONUCLEASE H"/>
    <property type="match status" value="1"/>
</dbReference>
<dbReference type="Proteomes" id="UP001331761">
    <property type="component" value="Unassembled WGS sequence"/>
</dbReference>
<protein>
    <recommendedName>
        <fullName evidence="4">CCHC-type domain-containing protein</fullName>
    </recommendedName>
</protein>
<keyword evidence="3" id="KW-1133">Transmembrane helix</keyword>
<dbReference type="PROSITE" id="PS50158">
    <property type="entry name" value="ZF_CCHC"/>
    <property type="match status" value="1"/>
</dbReference>
<feature type="transmembrane region" description="Helical" evidence="3">
    <location>
        <begin position="1276"/>
        <end position="1298"/>
    </location>
</feature>
<keyword evidence="3" id="KW-0812">Transmembrane</keyword>
<evidence type="ECO:0000256" key="3">
    <source>
        <dbReference type="SAM" id="Phobius"/>
    </source>
</evidence>
<dbReference type="PANTHER" id="PTHR47331">
    <property type="entry name" value="PHD-TYPE DOMAIN-CONTAINING PROTEIN"/>
    <property type="match status" value="1"/>
</dbReference>
<evidence type="ECO:0000256" key="1">
    <source>
        <dbReference type="PROSITE-ProRule" id="PRU00047"/>
    </source>
</evidence>
<dbReference type="InterPro" id="IPR001878">
    <property type="entry name" value="Znf_CCHC"/>
</dbReference>
<evidence type="ECO:0000256" key="2">
    <source>
        <dbReference type="SAM" id="MobiDB-lite"/>
    </source>
</evidence>
<evidence type="ECO:0000313" key="6">
    <source>
        <dbReference type="Proteomes" id="UP001331761"/>
    </source>
</evidence>
<feature type="domain" description="CCHC-type" evidence="4">
    <location>
        <begin position="360"/>
        <end position="375"/>
    </location>
</feature>
<feature type="region of interest" description="Disordered" evidence="2">
    <location>
        <begin position="541"/>
        <end position="580"/>
    </location>
</feature>
<dbReference type="EMBL" id="WIXE01025896">
    <property type="protein sequence ID" value="KAK5964383.1"/>
    <property type="molecule type" value="Genomic_DNA"/>
</dbReference>
<feature type="compositionally biased region" description="Basic and acidic residues" evidence="2">
    <location>
        <begin position="559"/>
        <end position="569"/>
    </location>
</feature>
<keyword evidence="1" id="KW-0863">Zinc-finger</keyword>
<reference evidence="5 6" key="1">
    <citation type="submission" date="2019-10" db="EMBL/GenBank/DDBJ databases">
        <title>Assembly and Annotation for the nematode Trichostrongylus colubriformis.</title>
        <authorList>
            <person name="Martin J."/>
        </authorList>
    </citation>
    <scope>NUCLEOTIDE SEQUENCE [LARGE SCALE GENOMIC DNA]</scope>
    <source>
        <strain evidence="5">G859</strain>
        <tissue evidence="5">Whole worm</tissue>
    </source>
</reference>
<proteinExistence type="predicted"/>
<name>A0AAN8ICZ6_TRICO</name>
<evidence type="ECO:0000259" key="4">
    <source>
        <dbReference type="PROSITE" id="PS50158"/>
    </source>
</evidence>
<keyword evidence="1" id="KW-0479">Metal-binding</keyword>
<dbReference type="GO" id="GO:0003676">
    <property type="term" value="F:nucleic acid binding"/>
    <property type="evidence" value="ECO:0007669"/>
    <property type="project" value="InterPro"/>
</dbReference>
<dbReference type="Pfam" id="PF07245">
    <property type="entry name" value="Phlebovirus_G2"/>
    <property type="match status" value="1"/>
</dbReference>
<keyword evidence="6" id="KW-1185">Reference proteome</keyword>
<feature type="transmembrane region" description="Helical" evidence="3">
    <location>
        <begin position="737"/>
        <end position="756"/>
    </location>
</feature>
<gene>
    <name evidence="5" type="ORF">GCK32_010050</name>
</gene>
<dbReference type="Gene3D" id="4.10.60.10">
    <property type="entry name" value="Zinc finger, CCHC-type"/>
    <property type="match status" value="1"/>
</dbReference>
<dbReference type="Gene3D" id="2.60.40.3770">
    <property type="match status" value="1"/>
</dbReference>
<feature type="transmembrane region" description="Helical" evidence="3">
    <location>
        <begin position="799"/>
        <end position="818"/>
    </location>
</feature>
<dbReference type="GO" id="GO:0008270">
    <property type="term" value="F:zinc ion binding"/>
    <property type="evidence" value="ECO:0007669"/>
    <property type="project" value="UniProtKB-KW"/>
</dbReference>
<dbReference type="InterPro" id="IPR005312">
    <property type="entry name" value="DUF1759"/>
</dbReference>
<keyword evidence="1" id="KW-0862">Zinc</keyword>
<accession>A0AAN8ICZ6</accession>
<organism evidence="5 6">
    <name type="scientific">Trichostrongylus colubriformis</name>
    <name type="common">Black scour worm</name>
    <dbReference type="NCBI Taxonomy" id="6319"/>
    <lineage>
        <taxon>Eukaryota</taxon>
        <taxon>Metazoa</taxon>
        <taxon>Ecdysozoa</taxon>
        <taxon>Nematoda</taxon>
        <taxon>Chromadorea</taxon>
        <taxon>Rhabditida</taxon>
        <taxon>Rhabditina</taxon>
        <taxon>Rhabditomorpha</taxon>
        <taxon>Strongyloidea</taxon>
        <taxon>Trichostrongylidae</taxon>
        <taxon>Trichostrongylus</taxon>
    </lineage>
</organism>